<feature type="domain" description="Methyltransferase type 11" evidence="1">
    <location>
        <begin position="108"/>
        <end position="156"/>
    </location>
</feature>
<evidence type="ECO:0000259" key="1">
    <source>
        <dbReference type="Pfam" id="PF08241"/>
    </source>
</evidence>
<reference evidence="3" key="1">
    <citation type="journal article" date="2011" name="MBio">
        <title>Novel metabolic attributes of the genus Cyanothece, comprising a group of unicellular nitrogen-fixing Cyanobacteria.</title>
        <authorList>
            <person name="Bandyopadhyay A."/>
            <person name="Elvitigala T."/>
            <person name="Welsh E."/>
            <person name="Stockel J."/>
            <person name="Liberton M."/>
            <person name="Min H."/>
            <person name="Sherman L.A."/>
            <person name="Pakrasi H.B."/>
        </authorList>
    </citation>
    <scope>NUCLEOTIDE SEQUENCE [LARGE SCALE GENOMIC DNA]</scope>
    <source>
        <strain evidence="3">PCC 7424</strain>
    </source>
</reference>
<dbReference type="Proteomes" id="UP000002384">
    <property type="component" value="Chromosome"/>
</dbReference>
<keyword evidence="2" id="KW-0489">Methyltransferase</keyword>
<dbReference type="STRING" id="65393.PCC7424_1252"/>
<dbReference type="eggNOG" id="COG2226">
    <property type="taxonomic scope" value="Bacteria"/>
</dbReference>
<dbReference type="GO" id="GO:0008757">
    <property type="term" value="F:S-adenosylmethionine-dependent methyltransferase activity"/>
    <property type="evidence" value="ECO:0007669"/>
    <property type="project" value="InterPro"/>
</dbReference>
<proteinExistence type="predicted"/>
<dbReference type="AlphaFoldDB" id="B7K7D1"/>
<dbReference type="Pfam" id="PF08241">
    <property type="entry name" value="Methyltransf_11"/>
    <property type="match status" value="1"/>
</dbReference>
<dbReference type="KEGG" id="cyc:PCC7424_1252"/>
<dbReference type="HOGENOM" id="CLU_911267_0_0_3"/>
<dbReference type="EMBL" id="CP001291">
    <property type="protein sequence ID" value="ACK69699.1"/>
    <property type="molecule type" value="Genomic_DNA"/>
</dbReference>
<dbReference type="InterPro" id="IPR013216">
    <property type="entry name" value="Methyltransf_11"/>
</dbReference>
<protein>
    <submittedName>
        <fullName evidence="2">Methyltransferase type 11</fullName>
    </submittedName>
</protein>
<dbReference type="Gene3D" id="3.40.50.150">
    <property type="entry name" value="Vaccinia Virus protein VP39"/>
    <property type="match status" value="1"/>
</dbReference>
<dbReference type="InterPro" id="IPR029063">
    <property type="entry name" value="SAM-dependent_MTases_sf"/>
</dbReference>
<gene>
    <name evidence="2" type="ordered locus">PCC7424_1252</name>
</gene>
<dbReference type="GO" id="GO:0032259">
    <property type="term" value="P:methylation"/>
    <property type="evidence" value="ECO:0007669"/>
    <property type="project" value="UniProtKB-KW"/>
</dbReference>
<dbReference type="SUPFAM" id="SSF53335">
    <property type="entry name" value="S-adenosyl-L-methionine-dependent methyltransferases"/>
    <property type="match status" value="1"/>
</dbReference>
<organism evidence="2 3">
    <name type="scientific">Gloeothece citriformis (strain PCC 7424)</name>
    <name type="common">Cyanothece sp. (strain PCC 7424)</name>
    <dbReference type="NCBI Taxonomy" id="65393"/>
    <lineage>
        <taxon>Bacteria</taxon>
        <taxon>Bacillati</taxon>
        <taxon>Cyanobacteriota</taxon>
        <taxon>Cyanophyceae</taxon>
        <taxon>Oscillatoriophycideae</taxon>
        <taxon>Chroococcales</taxon>
        <taxon>Aphanothecaceae</taxon>
        <taxon>Gloeothece</taxon>
        <taxon>Gloeothece citriformis</taxon>
    </lineage>
</organism>
<evidence type="ECO:0000313" key="3">
    <source>
        <dbReference type="Proteomes" id="UP000002384"/>
    </source>
</evidence>
<dbReference type="CDD" id="cd02440">
    <property type="entry name" value="AdoMet_MTases"/>
    <property type="match status" value="1"/>
</dbReference>
<evidence type="ECO:0000313" key="2">
    <source>
        <dbReference type="EMBL" id="ACK69699.1"/>
    </source>
</evidence>
<keyword evidence="3" id="KW-1185">Reference proteome</keyword>
<name>B7K7D1_GLOC7</name>
<accession>B7K7D1</accession>
<sequence length="305" mass="34990">MCMKPIKELTNFLVCPETLDPLYVVETNKLATRYGREFIILNNVPILRDGNPPNSIDINHSSNSVPSEIWQWMISQPGRVLFLGAGATNFRADNVFEVEYNIFRNTDIVVDAHKLPIRSESFQAVVALNVFEHLYNPELAAEEIRRVLVPGGEVLIHTAFLQPLHEEPHHYFNATEFGVKRWFRNFSNINVTVSSNFNPCYTLSWYVNDLLQYVKLILGNEERDKIANLTLEELASLWSQGNCGDSELFKILQLLPHEVQSRFAAGFQLSAVKESSPADKQISLKQRQQKLLINQAQWEKNYLNI</sequence>
<keyword evidence="2" id="KW-0808">Transferase</keyword>